<gene>
    <name evidence="4" type="ORF">EDS130_LOCUS23736</name>
</gene>
<keyword evidence="1" id="KW-0677">Repeat</keyword>
<dbReference type="GO" id="GO:0008270">
    <property type="term" value="F:zinc ion binding"/>
    <property type="evidence" value="ECO:0007669"/>
    <property type="project" value="InterPro"/>
</dbReference>
<reference evidence="4" key="1">
    <citation type="submission" date="2021-02" db="EMBL/GenBank/DDBJ databases">
        <authorList>
            <person name="Nowell W R."/>
        </authorList>
    </citation>
    <scope>NUCLEOTIDE SEQUENCE</scope>
</reference>
<dbReference type="Proteomes" id="UP000663852">
    <property type="component" value="Unassembled WGS sequence"/>
</dbReference>
<evidence type="ECO:0000313" key="4">
    <source>
        <dbReference type="EMBL" id="CAF1171905.1"/>
    </source>
</evidence>
<dbReference type="Gene3D" id="1.25.40.10">
    <property type="entry name" value="Tetratricopeptide repeat domain"/>
    <property type="match status" value="9"/>
</dbReference>
<dbReference type="InterPro" id="IPR011990">
    <property type="entry name" value="TPR-like_helical_dom_sf"/>
</dbReference>
<evidence type="ECO:0000259" key="3">
    <source>
        <dbReference type="Pfam" id="PF14432"/>
    </source>
</evidence>
<dbReference type="PANTHER" id="PTHR47926">
    <property type="entry name" value="PENTATRICOPEPTIDE REPEAT-CONTAINING PROTEIN"/>
    <property type="match status" value="1"/>
</dbReference>
<feature type="domain" description="DYW" evidence="3">
    <location>
        <begin position="1086"/>
        <end position="1180"/>
    </location>
</feature>
<comment type="caution">
    <text evidence="4">The sequence shown here is derived from an EMBL/GenBank/DDBJ whole genome shotgun (WGS) entry which is preliminary data.</text>
</comment>
<evidence type="ECO:0000256" key="1">
    <source>
        <dbReference type="ARBA" id="ARBA00022737"/>
    </source>
</evidence>
<dbReference type="PROSITE" id="PS51375">
    <property type="entry name" value="PPR"/>
    <property type="match status" value="1"/>
</dbReference>
<name>A0A814U799_ADIRI</name>
<dbReference type="EMBL" id="CAJNOJ010000131">
    <property type="protein sequence ID" value="CAF1171905.1"/>
    <property type="molecule type" value="Genomic_DNA"/>
</dbReference>
<feature type="repeat" description="PPR" evidence="2">
    <location>
        <begin position="240"/>
        <end position="274"/>
    </location>
</feature>
<dbReference type="Pfam" id="PF01535">
    <property type="entry name" value="PPR"/>
    <property type="match status" value="12"/>
</dbReference>
<organism evidence="4 5">
    <name type="scientific">Adineta ricciae</name>
    <name type="common">Rotifer</name>
    <dbReference type="NCBI Taxonomy" id="249248"/>
    <lineage>
        <taxon>Eukaryota</taxon>
        <taxon>Metazoa</taxon>
        <taxon>Spiralia</taxon>
        <taxon>Gnathifera</taxon>
        <taxon>Rotifera</taxon>
        <taxon>Eurotatoria</taxon>
        <taxon>Bdelloidea</taxon>
        <taxon>Adinetida</taxon>
        <taxon>Adinetidae</taxon>
        <taxon>Adineta</taxon>
    </lineage>
</organism>
<proteinExistence type="predicted"/>
<evidence type="ECO:0000256" key="2">
    <source>
        <dbReference type="PROSITE-ProRule" id="PRU00708"/>
    </source>
</evidence>
<dbReference type="OrthoDB" id="185373at2759"/>
<dbReference type="Pfam" id="PF14432">
    <property type="entry name" value="DYW_deaminase"/>
    <property type="match status" value="1"/>
</dbReference>
<dbReference type="InterPro" id="IPR046960">
    <property type="entry name" value="PPR_At4g14850-like_plant"/>
</dbReference>
<evidence type="ECO:0000313" key="5">
    <source>
        <dbReference type="Proteomes" id="UP000663852"/>
    </source>
</evidence>
<protein>
    <recommendedName>
        <fullName evidence="3">DYW domain-containing protein</fullName>
    </recommendedName>
</protein>
<dbReference type="GO" id="GO:0009451">
    <property type="term" value="P:RNA modification"/>
    <property type="evidence" value="ECO:0007669"/>
    <property type="project" value="InterPro"/>
</dbReference>
<dbReference type="NCBIfam" id="TIGR00756">
    <property type="entry name" value="PPR"/>
    <property type="match status" value="1"/>
</dbReference>
<dbReference type="AlphaFoldDB" id="A0A814U799"/>
<dbReference type="GO" id="GO:0003723">
    <property type="term" value="F:RNA binding"/>
    <property type="evidence" value="ECO:0007669"/>
    <property type="project" value="InterPro"/>
</dbReference>
<dbReference type="InterPro" id="IPR002885">
    <property type="entry name" value="PPR_rpt"/>
</dbReference>
<dbReference type="GO" id="GO:0048731">
    <property type="term" value="P:system development"/>
    <property type="evidence" value="ECO:0007669"/>
    <property type="project" value="UniProtKB-ARBA"/>
</dbReference>
<dbReference type="FunFam" id="1.25.40.10:FF:000158">
    <property type="entry name" value="pentatricopeptide repeat-containing protein At2g33680"/>
    <property type="match status" value="1"/>
</dbReference>
<accession>A0A814U799</accession>
<sequence length="1180" mass="133167">MARNFDLQLIMYTGIQIHILDLPIVHYSEYNTGNAMLNKVVCVNFNFNTLFILRQQISCLSSTSTFSSQPRTIGLGQQMRILNEKKQFEQTIELFETEMKKNKKHLSSLIIDQALKACTQVRDFRRGHGIHQLVQHRLSTDSSLVRSLIHFYMQCHDVQSAESLFNVSTNKTVYICGAMMKGYIDNEKPEKAVELFEQIKHPDAVLITLFFKACAQVPSEQSLSLAKNIWKKYQGTSLLNPYALTSLINVLMKHGDLESAETVFNQQSSKGPSMYGAMMKGFIQNEMSQRAIDLFEQVKNPNEILVTLLFNACAQLPSEQSLNLVKNTWEQPQIKSLRNDNVITSLIDALMKCGDIKGAEIVFDESPNHSVYIYAAMMNGYIRNQMSEKAIDLFKQVNEPDDVIITLLFKACAQLPSEQSLNLVKNTWKQYRTKLLHSKNTLTSLIDALMKYGDVNSSEVIFSESREKSISMYATMMKGYIENQLSGKAIDLFKQIKGPNEVIITLLFNACAQLPSEESLSLVKSVWKKYQNTSLLNDHALTALIDALMRCGDVKNAEAIVDKSSHKVLPMYGAMMKGYIKNEIPEKAIDLFQQVKNPNEILVTLLFNACAQLPSEQSLNLIKSTWERPQIKSLRSDNVLASLIDALMKCGDIKSAELVFDESSSKSIYIQGAIMSGYIRNQMPEKAIDLFEQIKNPNEVIITLLFNACAQLPSEGSLSLIKSVWKKYQNTPLLDDQALTALIHALMRCGDVNQAEAIFDQSPHKVLHMYGAMMKGYIHFGYLLNRTPNKTLRLYHQIKNMKITQSNFIIYLLAINASSQIAMASECQSIVDEIPQHILLNTQISNSLIDMWGKAGCVQEAEKVFANLSSVDQVAYASMVHAYGINGMGTKAVELFHQVPQSLVVEATHVCVLNACSHAGLVDQARSIFTSIEDKTEKHYAAMIDCLSRGSLFDEAQRLIDRYELNHPPSPVMYMSLLSAARNRRNKQLVEDIYQRIKELFSHLSDRLTSATILLANLYGSSGDVDKASSIRYELSRSGAKKKPGLSWTAVNGQLFQFHAHDRSHPRSAEIYVELDRISRELIEHGHEYDSSWITRPLAEDETIESVLCGHSEKLAIAWNFVANPNTTFIQITKNLRVCGDCHRATKLIAAIRRCQIVVRDANRIHHFHPNGHCSCNDYF</sequence>
<dbReference type="InterPro" id="IPR032867">
    <property type="entry name" value="DYW_dom"/>
</dbReference>